<evidence type="ECO:0000313" key="11">
    <source>
        <dbReference type="EMBL" id="TPE48177.1"/>
    </source>
</evidence>
<dbReference type="Gene3D" id="3.20.20.80">
    <property type="entry name" value="Glycosidases"/>
    <property type="match status" value="1"/>
</dbReference>
<evidence type="ECO:0000256" key="9">
    <source>
        <dbReference type="SAM" id="Phobius"/>
    </source>
</evidence>
<evidence type="ECO:0000259" key="10">
    <source>
        <dbReference type="Pfam" id="PF00150"/>
    </source>
</evidence>
<evidence type="ECO:0000256" key="1">
    <source>
        <dbReference type="ARBA" id="ARBA00005641"/>
    </source>
</evidence>
<dbReference type="PANTHER" id="PTHR31297:SF41">
    <property type="entry name" value="ENDOGLUCANASE, PUTATIVE (AFU_ORTHOLOGUE AFUA_5G01830)-RELATED"/>
    <property type="match status" value="1"/>
</dbReference>
<keyword evidence="6" id="KW-0624">Polysaccharide degradation</keyword>
<evidence type="ECO:0000313" key="12">
    <source>
        <dbReference type="Proteomes" id="UP000319255"/>
    </source>
</evidence>
<dbReference type="Proteomes" id="UP000319255">
    <property type="component" value="Unassembled WGS sequence"/>
</dbReference>
<feature type="domain" description="Glycoside hydrolase family 5" evidence="10">
    <location>
        <begin position="112"/>
        <end position="427"/>
    </location>
</feature>
<reference evidence="11 12" key="1">
    <citation type="submission" date="2019-06" db="EMBL/GenBank/DDBJ databases">
        <title>A novel bacterium of genus Amaricoccus, isolated from marine sediment.</title>
        <authorList>
            <person name="Huang H."/>
            <person name="Mo K."/>
            <person name="Hu Y."/>
        </authorList>
    </citation>
    <scope>NUCLEOTIDE SEQUENCE [LARGE SCALE GENOMIC DNA]</scope>
    <source>
        <strain evidence="11 12">HB172011</strain>
    </source>
</reference>
<evidence type="ECO:0000256" key="2">
    <source>
        <dbReference type="ARBA" id="ARBA00022801"/>
    </source>
</evidence>
<accession>A0A501WLT0</accession>
<keyword evidence="4" id="KW-0119">Carbohydrate metabolism</keyword>
<dbReference type="PANTHER" id="PTHR31297">
    <property type="entry name" value="GLUCAN ENDO-1,6-BETA-GLUCOSIDASE B"/>
    <property type="match status" value="1"/>
</dbReference>
<dbReference type="InterPro" id="IPR050386">
    <property type="entry name" value="Glycosyl_hydrolase_5"/>
</dbReference>
<keyword evidence="2 7" id="KW-0378">Hydrolase</keyword>
<dbReference type="OrthoDB" id="9800955at2"/>
<comment type="caution">
    <text evidence="11">The sequence shown here is derived from an EMBL/GenBank/DDBJ whole genome shotgun (WGS) entry which is preliminary data.</text>
</comment>
<feature type="transmembrane region" description="Helical" evidence="9">
    <location>
        <begin position="53"/>
        <end position="72"/>
    </location>
</feature>
<proteinExistence type="inferred from homology"/>
<keyword evidence="9" id="KW-0472">Membrane</keyword>
<evidence type="ECO:0000256" key="6">
    <source>
        <dbReference type="ARBA" id="ARBA00023326"/>
    </source>
</evidence>
<dbReference type="GO" id="GO:0009986">
    <property type="term" value="C:cell surface"/>
    <property type="evidence" value="ECO:0007669"/>
    <property type="project" value="TreeGrafter"/>
</dbReference>
<dbReference type="GO" id="GO:0030245">
    <property type="term" value="P:cellulose catabolic process"/>
    <property type="evidence" value="ECO:0007669"/>
    <property type="project" value="UniProtKB-KW"/>
</dbReference>
<evidence type="ECO:0000256" key="8">
    <source>
        <dbReference type="SAM" id="MobiDB-lite"/>
    </source>
</evidence>
<dbReference type="Pfam" id="PF00150">
    <property type="entry name" value="Cellulase"/>
    <property type="match status" value="1"/>
</dbReference>
<evidence type="ECO:0000256" key="5">
    <source>
        <dbReference type="ARBA" id="ARBA00023295"/>
    </source>
</evidence>
<dbReference type="InterPro" id="IPR017853">
    <property type="entry name" value="GH"/>
</dbReference>
<keyword evidence="9" id="KW-0812">Transmembrane</keyword>
<feature type="compositionally biased region" description="Basic and acidic residues" evidence="8">
    <location>
        <begin position="1"/>
        <end position="11"/>
    </location>
</feature>
<keyword evidence="3" id="KW-0136">Cellulose degradation</keyword>
<sequence length="460" mass="50527">MGLRRAGHDPRPLGGRLRQGDLVLHPPRAWPPPDLRARHGPRRDRADRRGPAMIARGLLLAIAIALGAGGAAEAFERGINVNPWFTKPRAQKPGSKPVVFADPAYPAYTAESYRADLEKIAAAGFDFIRVPISPGPFLPMDPDKRRAAFANIRTVLETARAQGLDIMLNIHAGSTVSYAAIAADEGLREQYIASLLDLIAVMGDLGFEHVLFETINEPSSVCDDPVWPIFQRQILEAVAAASDEARMVVTGSCWSAIDGFVLLDPAELPLDPERLYYTFHYYSPYVFTHQGNSWSGDPGNRVVTGLAWPAARGDLESARARILEVAPKTEGYARFGEAATRQALDLADRYYASNAGPDFIATDFDRVADWARAHDIPADRIILSEFGVLKRERKWQGADIDSAARWVGAVRQAAEARGMPWAMWSYDEGMALTVADRDIRWHGELVEALGLKSPEAEPIP</sequence>
<gene>
    <name evidence="11" type="ORF">FJM51_18415</name>
</gene>
<dbReference type="GO" id="GO:0008422">
    <property type="term" value="F:beta-glucosidase activity"/>
    <property type="evidence" value="ECO:0007669"/>
    <property type="project" value="TreeGrafter"/>
</dbReference>
<comment type="similarity">
    <text evidence="1 7">Belongs to the glycosyl hydrolase 5 (cellulase A) family.</text>
</comment>
<dbReference type="InterPro" id="IPR001547">
    <property type="entry name" value="Glyco_hydro_5"/>
</dbReference>
<keyword evidence="5 7" id="KW-0326">Glycosidase</keyword>
<name>A0A501WLT0_9RHOB</name>
<dbReference type="AlphaFoldDB" id="A0A501WLT0"/>
<evidence type="ECO:0000256" key="4">
    <source>
        <dbReference type="ARBA" id="ARBA00023277"/>
    </source>
</evidence>
<evidence type="ECO:0000256" key="7">
    <source>
        <dbReference type="RuleBase" id="RU361153"/>
    </source>
</evidence>
<keyword evidence="12" id="KW-1185">Reference proteome</keyword>
<feature type="region of interest" description="Disordered" evidence="8">
    <location>
        <begin position="1"/>
        <end position="49"/>
    </location>
</feature>
<dbReference type="GO" id="GO:0005576">
    <property type="term" value="C:extracellular region"/>
    <property type="evidence" value="ECO:0007669"/>
    <property type="project" value="TreeGrafter"/>
</dbReference>
<protein>
    <submittedName>
        <fullName evidence="11">Glycoside hydrolase family 5 protein</fullName>
    </submittedName>
</protein>
<evidence type="ECO:0000256" key="3">
    <source>
        <dbReference type="ARBA" id="ARBA00023001"/>
    </source>
</evidence>
<organism evidence="11 12">
    <name type="scientific">Amaricoccus solimangrovi</name>
    <dbReference type="NCBI Taxonomy" id="2589815"/>
    <lineage>
        <taxon>Bacteria</taxon>
        <taxon>Pseudomonadati</taxon>
        <taxon>Pseudomonadota</taxon>
        <taxon>Alphaproteobacteria</taxon>
        <taxon>Rhodobacterales</taxon>
        <taxon>Paracoccaceae</taxon>
        <taxon>Amaricoccus</taxon>
    </lineage>
</organism>
<dbReference type="EMBL" id="VFRP01000024">
    <property type="protein sequence ID" value="TPE48177.1"/>
    <property type="molecule type" value="Genomic_DNA"/>
</dbReference>
<dbReference type="SUPFAM" id="SSF51445">
    <property type="entry name" value="(Trans)glycosidases"/>
    <property type="match status" value="1"/>
</dbReference>
<keyword evidence="9" id="KW-1133">Transmembrane helix</keyword>